<dbReference type="Gene3D" id="3.40.50.2300">
    <property type="match status" value="1"/>
</dbReference>
<reference evidence="3 7" key="2">
    <citation type="submission" date="2017-10" db="EMBL/GenBank/DDBJ databases">
        <title>Sphingobium yanoikuyae S72.</title>
        <authorList>
            <person name="Sanchez E."/>
            <person name="Bustos P."/>
            <person name="Mendoza P."/>
            <person name="Guo X."/>
            <person name="Mendoza A."/>
        </authorList>
    </citation>
    <scope>NUCLEOTIDE SEQUENCE [LARGE SCALE GENOMIC DNA]</scope>
    <source>
        <strain evidence="3 7">S72</strain>
    </source>
</reference>
<evidence type="ECO:0000313" key="8">
    <source>
        <dbReference type="Proteomes" id="UP000515377"/>
    </source>
</evidence>
<accession>A0A0J9FL24</accession>
<evidence type="ECO:0000313" key="4">
    <source>
        <dbReference type="EMBL" id="ATP18012.1"/>
    </source>
</evidence>
<dbReference type="PROSITE" id="PS50110">
    <property type="entry name" value="RESPONSE_REGULATORY"/>
    <property type="match status" value="1"/>
</dbReference>
<dbReference type="Proteomes" id="UP000219422">
    <property type="component" value="Chromosome"/>
</dbReference>
<protein>
    <submittedName>
        <fullName evidence="3 4">Response regulator</fullName>
    </submittedName>
    <submittedName>
        <fullName evidence="5">Response regulator transcription factor</fullName>
    </submittedName>
</protein>
<dbReference type="EMBL" id="CP023741">
    <property type="protein sequence ID" value="ATI81910.1"/>
    <property type="molecule type" value="Genomic_DNA"/>
</dbReference>
<reference evidence="4 6" key="1">
    <citation type="submission" date="2017-04" db="EMBL/GenBank/DDBJ databases">
        <title>Characterization, genome and methylation analysis of a phthalic acid esters degrading strain Sphingobium yanoikuyae SHJ.</title>
        <authorList>
            <person name="Feng L."/>
        </authorList>
    </citation>
    <scope>NUCLEOTIDE SEQUENCE [LARGE SCALE GENOMIC DNA]</scope>
    <source>
        <strain evidence="4 6">SHJ</strain>
    </source>
</reference>
<name>A0A0J9FL24_SPHYA</name>
<feature type="modified residue" description="4-aspartylphosphate" evidence="1">
    <location>
        <position position="54"/>
    </location>
</feature>
<dbReference type="Proteomes" id="UP000515377">
    <property type="component" value="Chromosome"/>
</dbReference>
<dbReference type="GeneID" id="57778975"/>
<dbReference type="InterPro" id="IPR001789">
    <property type="entry name" value="Sig_transdc_resp-reg_receiver"/>
</dbReference>
<reference evidence="5 8" key="3">
    <citation type="submission" date="2020-07" db="EMBL/GenBank/DDBJ databases">
        <title>Whole genome sequence of Sphingobium yanoikuyae A3.</title>
        <authorList>
            <person name="Han S.-S."/>
        </authorList>
    </citation>
    <scope>NUCLEOTIDE SEQUENCE [LARGE SCALE GENOMIC DNA]</scope>
    <source>
        <strain evidence="5 8">A3</strain>
    </source>
</reference>
<keyword evidence="1" id="KW-0597">Phosphoprotein</keyword>
<dbReference type="RefSeq" id="WP_004208794.1">
    <property type="nucleotide sequence ID" value="NZ_CP020925.1"/>
</dbReference>
<evidence type="ECO:0000313" key="5">
    <source>
        <dbReference type="EMBL" id="QNG45367.1"/>
    </source>
</evidence>
<dbReference type="EMBL" id="CP020925">
    <property type="protein sequence ID" value="ATP18012.1"/>
    <property type="molecule type" value="Genomic_DNA"/>
</dbReference>
<dbReference type="Proteomes" id="UP000037029">
    <property type="component" value="Chromosome"/>
</dbReference>
<dbReference type="AlphaFoldDB" id="A0A0J9FL24"/>
<evidence type="ECO:0000313" key="7">
    <source>
        <dbReference type="Proteomes" id="UP000219422"/>
    </source>
</evidence>
<organism evidence="4 6">
    <name type="scientific">Sphingobium yanoikuyae</name>
    <name type="common">Sphingomonas yanoikuyae</name>
    <dbReference type="NCBI Taxonomy" id="13690"/>
    <lineage>
        <taxon>Bacteria</taxon>
        <taxon>Pseudomonadati</taxon>
        <taxon>Pseudomonadota</taxon>
        <taxon>Alphaproteobacteria</taxon>
        <taxon>Sphingomonadales</taxon>
        <taxon>Sphingomonadaceae</taxon>
        <taxon>Sphingobium</taxon>
    </lineage>
</organism>
<evidence type="ECO:0000256" key="1">
    <source>
        <dbReference type="PROSITE-ProRule" id="PRU00169"/>
    </source>
</evidence>
<dbReference type="SUPFAM" id="SSF52172">
    <property type="entry name" value="CheY-like"/>
    <property type="match status" value="1"/>
</dbReference>
<proteinExistence type="predicted"/>
<dbReference type="GO" id="GO:0003677">
    <property type="term" value="F:DNA binding"/>
    <property type="evidence" value="ECO:0007669"/>
    <property type="project" value="UniProtKB-KW"/>
</dbReference>
<dbReference type="GO" id="GO:0000160">
    <property type="term" value="P:phosphorelay signal transduction system"/>
    <property type="evidence" value="ECO:0007669"/>
    <property type="project" value="InterPro"/>
</dbReference>
<evidence type="ECO:0000313" key="6">
    <source>
        <dbReference type="Proteomes" id="UP000037029"/>
    </source>
</evidence>
<dbReference type="KEGG" id="sya:A6768_19185"/>
<feature type="domain" description="Response regulatory" evidence="2">
    <location>
        <begin position="4"/>
        <end position="114"/>
    </location>
</feature>
<keyword evidence="3" id="KW-0238">DNA-binding</keyword>
<dbReference type="InterPro" id="IPR011006">
    <property type="entry name" value="CheY-like_superfamily"/>
</dbReference>
<evidence type="ECO:0000313" key="3">
    <source>
        <dbReference type="EMBL" id="ATI81910.1"/>
    </source>
</evidence>
<evidence type="ECO:0000259" key="2">
    <source>
        <dbReference type="PROSITE" id="PS50110"/>
    </source>
</evidence>
<sequence>MSNRILLVEDDPAVAAVIANILEDANYAVDGPYQTLADGIAAVAEDMPSAAVLDIRLKDGDVGLLAGDLDLYGIPYVFCSGAPDFALMRKHPTAPLILKPLLPTELERMLQTMLH</sequence>
<dbReference type="EMBL" id="CP060122">
    <property type="protein sequence ID" value="QNG45367.1"/>
    <property type="molecule type" value="Genomic_DNA"/>
</dbReference>
<gene>
    <name evidence="3" type="ORF">A6768_19185</name>
    <name evidence="4" type="ORF">BV87_06175</name>
    <name evidence="5" type="ORF">H3V42_26805</name>
</gene>